<gene>
    <name evidence="1" type="ORF">ISR29_00315</name>
</gene>
<reference evidence="1" key="1">
    <citation type="submission" date="2020-10" db="EMBL/GenBank/DDBJ databases">
        <title>Microbiome of the Black Sea water column analyzed by genome centric metagenomics.</title>
        <authorList>
            <person name="Cabello-Yeves P.J."/>
            <person name="Callieri C."/>
            <person name="Picazo A."/>
            <person name="Mehrshad M."/>
            <person name="Haro-Moreno J.M."/>
            <person name="Roda-Garcia J."/>
            <person name="Dzembekova N."/>
            <person name="Slabakova V."/>
            <person name="Slabakova N."/>
            <person name="Moncheva S."/>
            <person name="Rodriguez-Valera F."/>
        </authorList>
    </citation>
    <scope>NUCLEOTIDE SEQUENCE</scope>
    <source>
        <strain evidence="1">BS30m-G43</strain>
    </source>
</reference>
<evidence type="ECO:0000313" key="2">
    <source>
        <dbReference type="Proteomes" id="UP000705230"/>
    </source>
</evidence>
<protein>
    <submittedName>
        <fullName evidence="1">Mitochondrial fission ELM1 family protein</fullName>
    </submittedName>
</protein>
<name>A0A937J4T8_9GAMM</name>
<dbReference type="EMBL" id="JADHSG010000001">
    <property type="protein sequence ID" value="MBL6902631.1"/>
    <property type="molecule type" value="Genomic_DNA"/>
</dbReference>
<sequence>MEIWWYKDNKIGHTKQVSVLIDELKKEFNVSLKEIICKKSILLDIFNLCSAFIVKDAHENPDILIGAGHSTYLKILADKVKYGNDKTKSIAIMKPSFLRSWFNLICAPEHDYGKGIENNTFTFKGSLAKVIDQPPDNGIGLIAVGGVNNHYKFSNDEIYKQIEFIINLHQKDKWFIFNSRRTEKELSIKLSALAANGSIEFIDVDETSAPKLSSVMCRASSKFVTPDSVNLVFESLSSQGSTYLLHLIKKRNHKITKLMSSLILIRDVGYVESKNITEDLQTYSLRNPIDSHQTYAEVEKVAYKISQLIKS</sequence>
<organism evidence="1 2">
    <name type="scientific">SAR86 cluster bacterium</name>
    <dbReference type="NCBI Taxonomy" id="2030880"/>
    <lineage>
        <taxon>Bacteria</taxon>
        <taxon>Pseudomonadati</taxon>
        <taxon>Pseudomonadota</taxon>
        <taxon>Gammaproteobacteria</taxon>
        <taxon>SAR86 cluster</taxon>
    </lineage>
</organism>
<evidence type="ECO:0000313" key="1">
    <source>
        <dbReference type="EMBL" id="MBL6902631.1"/>
    </source>
</evidence>
<comment type="caution">
    <text evidence="1">The sequence shown here is derived from an EMBL/GenBank/DDBJ whole genome shotgun (WGS) entry which is preliminary data.</text>
</comment>
<dbReference type="Pfam" id="PF06258">
    <property type="entry name" value="Mito_fiss_Elm1"/>
    <property type="match status" value="1"/>
</dbReference>
<dbReference type="Proteomes" id="UP000705230">
    <property type="component" value="Unassembled WGS sequence"/>
</dbReference>
<accession>A0A937J4T8</accession>
<dbReference type="AlphaFoldDB" id="A0A937J4T8"/>
<dbReference type="InterPro" id="IPR009367">
    <property type="entry name" value="Elm1-like"/>
</dbReference>
<proteinExistence type="predicted"/>